<name>A0AAJ0F9Q2_9PEZI</name>
<evidence type="ECO:0000256" key="5">
    <source>
        <dbReference type="ARBA" id="ARBA00023242"/>
    </source>
</evidence>
<keyword evidence="4" id="KW-0158">Chromosome</keyword>
<dbReference type="CDD" id="cd22647">
    <property type="entry name" value="CTF3_NTD_HEAT"/>
    <property type="match status" value="1"/>
</dbReference>
<comment type="similarity">
    <text evidence="3">Belongs to the CENP-I/CTF3 family.</text>
</comment>
<evidence type="ECO:0000256" key="2">
    <source>
        <dbReference type="ARBA" id="ARBA00004584"/>
    </source>
</evidence>
<dbReference type="Proteomes" id="UP001239445">
    <property type="component" value="Unassembled WGS sequence"/>
</dbReference>
<dbReference type="PANTHER" id="PTHR48208:SF2">
    <property type="entry name" value="CENTROMERE PROTEIN I"/>
    <property type="match status" value="1"/>
</dbReference>
<gene>
    <name evidence="7" type="ORF">QBC47DRAFT_367283</name>
</gene>
<keyword evidence="8" id="KW-1185">Reference proteome</keyword>
<keyword evidence="6" id="KW-0137">Centromere</keyword>
<dbReference type="InterPro" id="IPR012485">
    <property type="entry name" value="CENP-I"/>
</dbReference>
<dbReference type="GO" id="GO:0000070">
    <property type="term" value="P:mitotic sister chromatid segregation"/>
    <property type="evidence" value="ECO:0007669"/>
    <property type="project" value="TreeGrafter"/>
</dbReference>
<comment type="caution">
    <text evidence="7">The sequence shown here is derived from an EMBL/GenBank/DDBJ whole genome shotgun (WGS) entry which is preliminary data.</text>
</comment>
<dbReference type="PANTHER" id="PTHR48208">
    <property type="entry name" value="CENTROMERE PROTEIN I"/>
    <property type="match status" value="1"/>
</dbReference>
<evidence type="ECO:0000256" key="3">
    <source>
        <dbReference type="ARBA" id="ARBA00005470"/>
    </source>
</evidence>
<evidence type="ECO:0000256" key="1">
    <source>
        <dbReference type="ARBA" id="ARBA00004123"/>
    </source>
</evidence>
<comment type="subcellular location">
    <subcellularLocation>
        <location evidence="2">Chromosome</location>
        <location evidence="2">Centromere</location>
    </subcellularLocation>
    <subcellularLocation>
        <location evidence="1">Nucleus</location>
    </subcellularLocation>
</comment>
<organism evidence="7 8">
    <name type="scientific">Echria macrotheca</name>
    <dbReference type="NCBI Taxonomy" id="438768"/>
    <lineage>
        <taxon>Eukaryota</taxon>
        <taxon>Fungi</taxon>
        <taxon>Dikarya</taxon>
        <taxon>Ascomycota</taxon>
        <taxon>Pezizomycotina</taxon>
        <taxon>Sordariomycetes</taxon>
        <taxon>Sordariomycetidae</taxon>
        <taxon>Sordariales</taxon>
        <taxon>Schizotheciaceae</taxon>
        <taxon>Echria</taxon>
    </lineage>
</organism>
<accession>A0AAJ0F9Q2</accession>
<dbReference type="Pfam" id="PF07778">
    <property type="entry name" value="CENP-I"/>
    <property type="match status" value="1"/>
</dbReference>
<dbReference type="GO" id="GO:0000939">
    <property type="term" value="C:inner kinetochore"/>
    <property type="evidence" value="ECO:0007669"/>
    <property type="project" value="TreeGrafter"/>
</dbReference>
<dbReference type="GO" id="GO:0005634">
    <property type="term" value="C:nucleus"/>
    <property type="evidence" value="ECO:0007669"/>
    <property type="project" value="UniProtKB-SubCell"/>
</dbReference>
<proteinExistence type="inferred from homology"/>
<evidence type="ECO:0000256" key="4">
    <source>
        <dbReference type="ARBA" id="ARBA00022454"/>
    </source>
</evidence>
<dbReference type="EMBL" id="MU839827">
    <property type="protein sequence ID" value="KAK1760496.1"/>
    <property type="molecule type" value="Genomic_DNA"/>
</dbReference>
<protein>
    <submittedName>
        <fullName evidence="7">Centromere protein I</fullName>
    </submittedName>
</protein>
<reference evidence="7" key="1">
    <citation type="submission" date="2023-06" db="EMBL/GenBank/DDBJ databases">
        <title>Genome-scale phylogeny and comparative genomics of the fungal order Sordariales.</title>
        <authorList>
            <consortium name="Lawrence Berkeley National Laboratory"/>
            <person name="Hensen N."/>
            <person name="Bonometti L."/>
            <person name="Westerberg I."/>
            <person name="Brannstrom I.O."/>
            <person name="Guillou S."/>
            <person name="Cros-Aarteil S."/>
            <person name="Calhoun S."/>
            <person name="Haridas S."/>
            <person name="Kuo A."/>
            <person name="Mondo S."/>
            <person name="Pangilinan J."/>
            <person name="Riley R."/>
            <person name="Labutti K."/>
            <person name="Andreopoulos B."/>
            <person name="Lipzen A."/>
            <person name="Chen C."/>
            <person name="Yanf M."/>
            <person name="Daum C."/>
            <person name="Ng V."/>
            <person name="Clum A."/>
            <person name="Steindorff A."/>
            <person name="Ohm R."/>
            <person name="Martin F."/>
            <person name="Silar P."/>
            <person name="Natvig D."/>
            <person name="Lalanne C."/>
            <person name="Gautier V."/>
            <person name="Ament-Velasquez S.L."/>
            <person name="Kruys A."/>
            <person name="Hutchinson M.I."/>
            <person name="Powell A.J."/>
            <person name="Barry K."/>
            <person name="Miller A.N."/>
            <person name="Grigoriev I.V."/>
            <person name="Debuchy R."/>
            <person name="Gladieux P."/>
            <person name="Thoren M.H."/>
            <person name="Johannesson H."/>
        </authorList>
    </citation>
    <scope>NUCLEOTIDE SEQUENCE</scope>
    <source>
        <strain evidence="7">PSN4</strain>
    </source>
</reference>
<evidence type="ECO:0000313" key="8">
    <source>
        <dbReference type="Proteomes" id="UP001239445"/>
    </source>
</evidence>
<dbReference type="GO" id="GO:0034080">
    <property type="term" value="P:CENP-A containing chromatin assembly"/>
    <property type="evidence" value="ECO:0007669"/>
    <property type="project" value="TreeGrafter"/>
</dbReference>
<keyword evidence="5" id="KW-0539">Nucleus</keyword>
<dbReference type="AlphaFoldDB" id="A0AAJ0F9Q2"/>
<evidence type="ECO:0000313" key="7">
    <source>
        <dbReference type="EMBL" id="KAK1760496.1"/>
    </source>
</evidence>
<sequence length="693" mass="78079">MAPPDSSELSGLLDDIEAAAKLPAKRRKTPIKPTVERATTLLYERGALPDELSRLVDLVTIRSQLDQASLGSIIRNLYPLAKVPDDVVLRVVGALGHGHLKPSLAIQGLLLRWLVMVYHLLENTSILSQTYGVLFNLLDTAAIRPQLCHLLALITRRKHVRPFRIQEILGLSRQTGSDPALTGLLRVFKNYYPEIIVGQVTRGRAAAFKHPDLQWRERLEEIRNQHVEHQDDGIRNGFAVNHVLARQMRGSKLGGLPVVHTLHAQENSVTLEEIDSAETLAKNLEKIELPTQLVAILADPLLQKLLLLRPDAEAFERIENWLRACIDDVAGGDAEPSSLLDLVEILHEFVLSTKILPRILLFFFEALLRIWDGREKRDAIVETLSFVPLLDYGHLRTQLFQPLENSLLDNTPESQLVLLKFYTLLLRRWIILVRASPKANPAARDSIHDLISHVNNLALTLTQTSPKASTYLSILDFYQSCASLFSHRQILEHVEITIPPALLVYILQFSNSQAVLSRLCSTLAVYKRAWEAVMLPPAKRQLTRREREQINTFNGFLMDLCNCLWRERAFSTTDLNAQGCRIPPPLVPSLSGYVRAIDADLHLTALFGLSHSPVVCLQSISYVRELEDNDDEVATRHAGPVTQMSLAQLTTRGGLRLTWQEYRLGVLQHLEKQGFPGVPELMYNTMKNLMKGK</sequence>
<evidence type="ECO:0000256" key="6">
    <source>
        <dbReference type="ARBA" id="ARBA00023328"/>
    </source>
</evidence>